<dbReference type="Pfam" id="PF09836">
    <property type="entry name" value="DUF2063"/>
    <property type="match status" value="1"/>
</dbReference>
<keyword evidence="4" id="KW-1185">Reference proteome</keyword>
<dbReference type="OrthoDB" id="343356at2"/>
<dbReference type="STRING" id="453.Lfee_2352"/>
<dbReference type="PATRIC" id="fig|453.4.peg.2575"/>
<protein>
    <submittedName>
        <fullName evidence="3">Uncharacterized protein conserved in bacteria</fullName>
    </submittedName>
</protein>
<feature type="domain" description="Putative DNA-binding" evidence="1">
    <location>
        <begin position="7"/>
        <end position="98"/>
    </location>
</feature>
<sequence>MIDLHHLQDSLQNYLLKNPSDIQTAIVTSDKVPAAKRLGIYGDAYRLRLLEALAANYPILKHHLGEDAFQEIGENYIHSHPSCYRSIRWFGDKFAEYLAGDKNSNYPYLAELAQFEWHMTLAFDAADTRLVNIEDMATLAPESWPTMQFLTHPSLHRLNFVWNVVTLWQALANEQPFTEKELVMNSNPLPWVVWRHDYTIRFYALAEDEAWALDALIQGLSFGELCAGLCEWIEEQEVGMRAASLLKSWIQSGLLAEIKLN</sequence>
<dbReference type="RefSeq" id="WP_058447051.1">
    <property type="nucleotide sequence ID" value="NZ_CAAAHT010000035.1"/>
</dbReference>
<dbReference type="Proteomes" id="UP000251942">
    <property type="component" value="Unassembled WGS sequence"/>
</dbReference>
<dbReference type="EMBL" id="LNYB01000082">
    <property type="protein sequence ID" value="KTC95990.1"/>
    <property type="molecule type" value="Genomic_DNA"/>
</dbReference>
<dbReference type="Proteomes" id="UP000054698">
    <property type="component" value="Unassembled WGS sequence"/>
</dbReference>
<dbReference type="Gene3D" id="1.10.150.690">
    <property type="entry name" value="DUF2063"/>
    <property type="match status" value="1"/>
</dbReference>
<dbReference type="EMBL" id="UASS01000008">
    <property type="protein sequence ID" value="SPX60250.1"/>
    <property type="molecule type" value="Genomic_DNA"/>
</dbReference>
<evidence type="ECO:0000313" key="3">
    <source>
        <dbReference type="EMBL" id="SPX60250.1"/>
    </source>
</evidence>
<gene>
    <name evidence="2" type="ORF">Lfee_2352</name>
    <name evidence="3" type="ORF">NCTC12022_00966</name>
</gene>
<evidence type="ECO:0000313" key="2">
    <source>
        <dbReference type="EMBL" id="KTC95990.1"/>
    </source>
</evidence>
<dbReference type="AlphaFoldDB" id="A0A0W0TK82"/>
<dbReference type="InterPro" id="IPR018640">
    <property type="entry name" value="DUF2063"/>
</dbReference>
<name>A0A0W0TK82_9GAMM</name>
<evidence type="ECO:0000313" key="4">
    <source>
        <dbReference type="Proteomes" id="UP000054698"/>
    </source>
</evidence>
<evidence type="ECO:0000259" key="1">
    <source>
        <dbReference type="Pfam" id="PF09836"/>
    </source>
</evidence>
<organism evidence="2 4">
    <name type="scientific">Legionella feeleii</name>
    <dbReference type="NCBI Taxonomy" id="453"/>
    <lineage>
        <taxon>Bacteria</taxon>
        <taxon>Pseudomonadati</taxon>
        <taxon>Pseudomonadota</taxon>
        <taxon>Gammaproteobacteria</taxon>
        <taxon>Legionellales</taxon>
        <taxon>Legionellaceae</taxon>
        <taxon>Legionella</taxon>
    </lineage>
</organism>
<dbReference type="InterPro" id="IPR044922">
    <property type="entry name" value="DUF2063_N_sf"/>
</dbReference>
<accession>A0A0W0TK82</accession>
<reference evidence="2 4" key="1">
    <citation type="submission" date="2015-11" db="EMBL/GenBank/DDBJ databases">
        <title>Genomic analysis of 38 Legionella species identifies large and diverse effector repertoires.</title>
        <authorList>
            <person name="Burstein D."/>
            <person name="Amaro F."/>
            <person name="Zusman T."/>
            <person name="Lifshitz Z."/>
            <person name="Cohen O."/>
            <person name="Gilbert J.A."/>
            <person name="Pupko T."/>
            <person name="Shuman H.A."/>
            <person name="Segal G."/>
        </authorList>
    </citation>
    <scope>NUCLEOTIDE SEQUENCE [LARGE SCALE GENOMIC DNA]</scope>
    <source>
        <strain evidence="2 4">WO-44C</strain>
    </source>
</reference>
<evidence type="ECO:0000313" key="5">
    <source>
        <dbReference type="Proteomes" id="UP000251942"/>
    </source>
</evidence>
<reference evidence="3 5" key="2">
    <citation type="submission" date="2018-06" db="EMBL/GenBank/DDBJ databases">
        <authorList>
            <consortium name="Pathogen Informatics"/>
            <person name="Doyle S."/>
        </authorList>
    </citation>
    <scope>NUCLEOTIDE SEQUENCE [LARGE SCALE GENOMIC DNA]</scope>
    <source>
        <strain evidence="3 5">NCTC12022</strain>
    </source>
</reference>
<proteinExistence type="predicted"/>